<proteinExistence type="predicted"/>
<accession>A0A9Q0L9Y2</accession>
<name>A0A9Q0L9Y2_ANAIG</name>
<reference evidence="1" key="1">
    <citation type="submission" date="2022-10" db="EMBL/GenBank/DDBJ databases">
        <title>Novel sulphate-reducing endosymbionts in the free-living metamonad Anaeramoeba.</title>
        <authorList>
            <person name="Jerlstrom-Hultqvist J."/>
            <person name="Cepicka I."/>
            <person name="Gallot-Lavallee L."/>
            <person name="Salas-Leiva D."/>
            <person name="Curtis B.A."/>
            <person name="Zahonova K."/>
            <person name="Pipaliya S."/>
            <person name="Dacks J."/>
            <person name="Roger A.J."/>
        </authorList>
    </citation>
    <scope>NUCLEOTIDE SEQUENCE</scope>
    <source>
        <strain evidence="1">BMAN</strain>
    </source>
</reference>
<protein>
    <submittedName>
        <fullName evidence="1">Uncharacterized protein</fullName>
    </submittedName>
</protein>
<dbReference type="AlphaFoldDB" id="A0A9Q0L9Y2"/>
<evidence type="ECO:0000313" key="2">
    <source>
        <dbReference type="Proteomes" id="UP001149090"/>
    </source>
</evidence>
<organism evidence="1 2">
    <name type="scientific">Anaeramoeba ignava</name>
    <name type="common">Anaerobic marine amoeba</name>
    <dbReference type="NCBI Taxonomy" id="1746090"/>
    <lineage>
        <taxon>Eukaryota</taxon>
        <taxon>Metamonada</taxon>
        <taxon>Anaeramoebidae</taxon>
        <taxon>Anaeramoeba</taxon>
    </lineage>
</organism>
<sequence>MEIGNKTITFEKKEYTIEEAKKLGREKLIQIAINKIQSSFSKPFETSHYDHIRVESNSKNIRVRFYSNINLILLNTAYVYGVTVNLFESSMSYDIKENPEDFEYDFNKMEQFIPNEKSEKALQFILDSINKSEEVGNIDKKKMNYDQIIDIYEFDDYYSVTNDDPYTRSFYKISKSNGKVYDGRHKHKMVGQDKDPYILIEK</sequence>
<dbReference type="Proteomes" id="UP001149090">
    <property type="component" value="Unassembled WGS sequence"/>
</dbReference>
<comment type="caution">
    <text evidence="1">The sequence shown here is derived from an EMBL/GenBank/DDBJ whole genome shotgun (WGS) entry which is preliminary data.</text>
</comment>
<evidence type="ECO:0000313" key="1">
    <source>
        <dbReference type="EMBL" id="KAJ5068494.1"/>
    </source>
</evidence>
<gene>
    <name evidence="1" type="ORF">M0811_02427</name>
</gene>
<keyword evidence="2" id="KW-1185">Reference proteome</keyword>
<dbReference type="EMBL" id="JAPDFW010000114">
    <property type="protein sequence ID" value="KAJ5068494.1"/>
    <property type="molecule type" value="Genomic_DNA"/>
</dbReference>